<evidence type="ECO:0000256" key="1">
    <source>
        <dbReference type="ARBA" id="ARBA00009353"/>
    </source>
</evidence>
<dbReference type="PANTHER" id="PTHR11092">
    <property type="entry name" value="SUGAR NUCLEOTIDE EPIMERASE RELATED"/>
    <property type="match status" value="1"/>
</dbReference>
<dbReference type="Proteomes" id="UP001501676">
    <property type="component" value="Unassembled WGS sequence"/>
</dbReference>
<accession>A0ABP6SXQ9</accession>
<dbReference type="RefSeq" id="WP_345728657.1">
    <property type="nucleotide sequence ID" value="NZ_BAAAYN010000018.1"/>
</dbReference>
<dbReference type="PANTHER" id="PTHR11092:SF0">
    <property type="entry name" value="EPIMERASE FAMILY PROTEIN SDR39U1"/>
    <property type="match status" value="1"/>
</dbReference>
<evidence type="ECO:0000313" key="5">
    <source>
        <dbReference type="Proteomes" id="UP001501676"/>
    </source>
</evidence>
<feature type="domain" description="NAD-dependent epimerase/dehydratase" evidence="2">
    <location>
        <begin position="3"/>
        <end position="212"/>
    </location>
</feature>
<dbReference type="NCBIfam" id="TIGR01777">
    <property type="entry name" value="yfcH"/>
    <property type="match status" value="1"/>
</dbReference>
<protein>
    <submittedName>
        <fullName evidence="4">TIGR01777 family oxidoreductase</fullName>
    </submittedName>
</protein>
<dbReference type="EMBL" id="BAAAYN010000018">
    <property type="protein sequence ID" value="GAA3387358.1"/>
    <property type="molecule type" value="Genomic_DNA"/>
</dbReference>
<dbReference type="Pfam" id="PF08338">
    <property type="entry name" value="DUF1731"/>
    <property type="match status" value="1"/>
</dbReference>
<dbReference type="InterPro" id="IPR010099">
    <property type="entry name" value="SDR39U1"/>
</dbReference>
<dbReference type="Pfam" id="PF01370">
    <property type="entry name" value="Epimerase"/>
    <property type="match status" value="1"/>
</dbReference>
<dbReference type="InterPro" id="IPR036291">
    <property type="entry name" value="NAD(P)-bd_dom_sf"/>
</dbReference>
<dbReference type="InterPro" id="IPR001509">
    <property type="entry name" value="Epimerase_deHydtase"/>
</dbReference>
<keyword evidence="5" id="KW-1185">Reference proteome</keyword>
<evidence type="ECO:0000259" key="2">
    <source>
        <dbReference type="Pfam" id="PF01370"/>
    </source>
</evidence>
<proteinExistence type="inferred from homology"/>
<dbReference type="InterPro" id="IPR013549">
    <property type="entry name" value="DUF1731"/>
</dbReference>
<gene>
    <name evidence="4" type="ORF">GCM10020369_29530</name>
</gene>
<organism evidence="4 5">
    <name type="scientific">Cryptosporangium minutisporangium</name>
    <dbReference type="NCBI Taxonomy" id="113569"/>
    <lineage>
        <taxon>Bacteria</taxon>
        <taxon>Bacillati</taxon>
        <taxon>Actinomycetota</taxon>
        <taxon>Actinomycetes</taxon>
        <taxon>Cryptosporangiales</taxon>
        <taxon>Cryptosporangiaceae</taxon>
        <taxon>Cryptosporangium</taxon>
    </lineage>
</organism>
<feature type="domain" description="DUF1731" evidence="3">
    <location>
        <begin position="248"/>
        <end position="293"/>
    </location>
</feature>
<reference evidence="5" key="1">
    <citation type="journal article" date="2019" name="Int. J. Syst. Evol. Microbiol.">
        <title>The Global Catalogue of Microorganisms (GCM) 10K type strain sequencing project: providing services to taxonomists for standard genome sequencing and annotation.</title>
        <authorList>
            <consortium name="The Broad Institute Genomics Platform"/>
            <consortium name="The Broad Institute Genome Sequencing Center for Infectious Disease"/>
            <person name="Wu L."/>
            <person name="Ma J."/>
        </authorList>
    </citation>
    <scope>NUCLEOTIDE SEQUENCE [LARGE SCALE GENOMIC DNA]</scope>
    <source>
        <strain evidence="5">JCM 9458</strain>
    </source>
</reference>
<dbReference type="Gene3D" id="3.40.50.720">
    <property type="entry name" value="NAD(P)-binding Rossmann-like Domain"/>
    <property type="match status" value="1"/>
</dbReference>
<evidence type="ECO:0000259" key="3">
    <source>
        <dbReference type="Pfam" id="PF08338"/>
    </source>
</evidence>
<dbReference type="SUPFAM" id="SSF51735">
    <property type="entry name" value="NAD(P)-binding Rossmann-fold domains"/>
    <property type="match status" value="1"/>
</dbReference>
<evidence type="ECO:0000313" key="4">
    <source>
        <dbReference type="EMBL" id="GAA3387358.1"/>
    </source>
</evidence>
<sequence>MRIVVSGASGLIGSALVDALRLDGHEVTRLVRREPTRPDEQRWDPAGGRLDPDVLSGADAVVHLAGAGVGDRRWTSGYKATLIDSRVDGTTTIATAAARADKPPRTLISASGIDYYGDTGDREIREDAPPGNTFLADLCRAWEGSTAPAAEAGVRVVHLRTSLVLSPSGGLLGRLKPLFKLGLGGPLGTGRQYWPVVSLRDVVAAIQFLIVTESISGPVNLTTPEPVTNAEFTAEFGRQLHRPTVLKVPAFALRIALADFADEGVLRGLRAVPGVLLDHGFTFTDPTPASALRYALR</sequence>
<name>A0ABP6SXQ9_9ACTN</name>
<comment type="caution">
    <text evidence="4">The sequence shown here is derived from an EMBL/GenBank/DDBJ whole genome shotgun (WGS) entry which is preliminary data.</text>
</comment>
<comment type="similarity">
    <text evidence="1">Belongs to the NAD(P)-dependent epimerase/dehydratase family. SDR39U1 subfamily.</text>
</comment>